<evidence type="ECO:0008006" key="5">
    <source>
        <dbReference type="Google" id="ProtNLM"/>
    </source>
</evidence>
<dbReference type="InterPro" id="IPR007699">
    <property type="entry name" value="SGS_dom"/>
</dbReference>
<reference evidence="3 4" key="1">
    <citation type="journal article" date="2013" name="Nat. Genet.">
        <title>The high-quality draft genome of peach (Prunus persica) identifies unique patterns of genetic diversity, domestication and genome evolution.</title>
        <authorList>
            <consortium name="International Peach Genome Initiative"/>
            <person name="Verde I."/>
            <person name="Abbott A.G."/>
            <person name="Scalabrin S."/>
            <person name="Jung S."/>
            <person name="Shu S."/>
            <person name="Marroni F."/>
            <person name="Zhebentyayeva T."/>
            <person name="Dettori M.T."/>
            <person name="Grimwood J."/>
            <person name="Cattonaro F."/>
            <person name="Zuccolo A."/>
            <person name="Rossini L."/>
            <person name="Jenkins J."/>
            <person name="Vendramin E."/>
            <person name="Meisel L.A."/>
            <person name="Decroocq V."/>
            <person name="Sosinski B."/>
            <person name="Prochnik S."/>
            <person name="Mitros T."/>
            <person name="Policriti A."/>
            <person name="Cipriani G."/>
            <person name="Dondini L."/>
            <person name="Ficklin S."/>
            <person name="Goodstein D.M."/>
            <person name="Xuan P."/>
            <person name="Del Fabbro C."/>
            <person name="Aramini V."/>
            <person name="Copetti D."/>
            <person name="Gonzalez S."/>
            <person name="Horner D.S."/>
            <person name="Falchi R."/>
            <person name="Lucas S."/>
            <person name="Mica E."/>
            <person name="Maldonado J."/>
            <person name="Lazzari B."/>
            <person name="Bielenberg D."/>
            <person name="Pirona R."/>
            <person name="Miculan M."/>
            <person name="Barakat A."/>
            <person name="Testolin R."/>
            <person name="Stella A."/>
            <person name="Tartarini S."/>
            <person name="Tonutti P."/>
            <person name="Arus P."/>
            <person name="Orellana A."/>
            <person name="Wells C."/>
            <person name="Main D."/>
            <person name="Vizzotto G."/>
            <person name="Silva H."/>
            <person name="Salamini F."/>
            <person name="Schmutz J."/>
            <person name="Morgante M."/>
            <person name="Rokhsar D.S."/>
        </authorList>
    </citation>
    <scope>NUCLEOTIDE SEQUENCE [LARGE SCALE GENOMIC DNA]</scope>
    <source>
        <strain evidence="4">cv. Nemared</strain>
    </source>
</reference>
<sequence>MADEVALDLVELRHLKSIATRPHIINFISSAIRTLEKMPQGDATAVSTPALLHDKPVPFSWDQDNDNVKLSNEAATLPIPILATTCTPARHYEMLGSFGWEQNNIDVKIYIYLKGVDPENIEAGFSPSSFHIKLHDVEGKNYKFAIPELYKEIVPGRCRVITKPEKVVITLVKASRDYWLDLKFKEERPMPMPNWDEEPDPLAGFMGIMKNMYEEGDPEMKRTVAKAWTEAKFGRNP</sequence>
<evidence type="ECO:0000259" key="2">
    <source>
        <dbReference type="PROSITE" id="PS51203"/>
    </source>
</evidence>
<gene>
    <name evidence="3" type="ORF">PRUPE_4G081000</name>
</gene>
<dbReference type="Gene3D" id="2.60.40.790">
    <property type="match status" value="1"/>
</dbReference>
<dbReference type="CDD" id="cd06468">
    <property type="entry name" value="p23_CacyBP"/>
    <property type="match status" value="1"/>
</dbReference>
<dbReference type="GO" id="GO:0006950">
    <property type="term" value="P:response to stress"/>
    <property type="evidence" value="ECO:0007669"/>
    <property type="project" value="UniProtKB-ARBA"/>
</dbReference>
<dbReference type="AlphaFoldDB" id="A0A251PHE2"/>
<dbReference type="GO" id="GO:0044548">
    <property type="term" value="F:S100 protein binding"/>
    <property type="evidence" value="ECO:0007669"/>
    <property type="project" value="InterPro"/>
</dbReference>
<dbReference type="EMBL" id="CM007654">
    <property type="protein sequence ID" value="ONI10994.1"/>
    <property type="molecule type" value="Genomic_DNA"/>
</dbReference>
<dbReference type="InterPro" id="IPR008978">
    <property type="entry name" value="HSP20-like_chaperone"/>
</dbReference>
<evidence type="ECO:0000259" key="1">
    <source>
        <dbReference type="PROSITE" id="PS51048"/>
    </source>
</evidence>
<dbReference type="OrthoDB" id="164025at2759"/>
<dbReference type="Proteomes" id="UP000006882">
    <property type="component" value="Chromosome G4"/>
</dbReference>
<keyword evidence="4" id="KW-1185">Reference proteome</keyword>
<dbReference type="PROSITE" id="PS51203">
    <property type="entry name" value="CS"/>
    <property type="match status" value="1"/>
</dbReference>
<organism evidence="3 4">
    <name type="scientific">Prunus persica</name>
    <name type="common">Peach</name>
    <name type="synonym">Amygdalus persica</name>
    <dbReference type="NCBI Taxonomy" id="3760"/>
    <lineage>
        <taxon>Eukaryota</taxon>
        <taxon>Viridiplantae</taxon>
        <taxon>Streptophyta</taxon>
        <taxon>Embryophyta</taxon>
        <taxon>Tracheophyta</taxon>
        <taxon>Spermatophyta</taxon>
        <taxon>Magnoliopsida</taxon>
        <taxon>eudicotyledons</taxon>
        <taxon>Gunneridae</taxon>
        <taxon>Pentapetalae</taxon>
        <taxon>rosids</taxon>
        <taxon>fabids</taxon>
        <taxon>Rosales</taxon>
        <taxon>Rosaceae</taxon>
        <taxon>Amygdaloideae</taxon>
        <taxon>Amygdaleae</taxon>
        <taxon>Prunus</taxon>
    </lineage>
</organism>
<dbReference type="GO" id="GO:0015631">
    <property type="term" value="F:tubulin binding"/>
    <property type="evidence" value="ECO:0007669"/>
    <property type="project" value="InterPro"/>
</dbReference>
<dbReference type="SMR" id="A0A251PHE2"/>
<dbReference type="InterPro" id="IPR007052">
    <property type="entry name" value="CS_dom"/>
</dbReference>
<proteinExistence type="predicted"/>
<dbReference type="PANTHER" id="PTHR47686">
    <property type="entry name" value="SGS DOMAIN-CONTAINING PROTEIN"/>
    <property type="match status" value="1"/>
</dbReference>
<name>A0A251PHE2_PRUPE</name>
<feature type="domain" description="SGS" evidence="1">
    <location>
        <begin position="168"/>
        <end position="237"/>
    </location>
</feature>
<feature type="domain" description="CS" evidence="2">
    <location>
        <begin position="93"/>
        <end position="183"/>
    </location>
</feature>
<dbReference type="PANTHER" id="PTHR47686:SF1">
    <property type="entry name" value="CALCYCLIN-BINDING PROTEIN"/>
    <property type="match status" value="1"/>
</dbReference>
<dbReference type="SUPFAM" id="SSF49764">
    <property type="entry name" value="HSP20-like chaperones"/>
    <property type="match status" value="1"/>
</dbReference>
<dbReference type="STRING" id="3760.A0A251PHE2"/>
<evidence type="ECO:0000313" key="4">
    <source>
        <dbReference type="Proteomes" id="UP000006882"/>
    </source>
</evidence>
<dbReference type="Gramene" id="ONI10994">
    <property type="protein sequence ID" value="ONI10994"/>
    <property type="gene ID" value="PRUPE_4G081000"/>
</dbReference>
<evidence type="ECO:0000313" key="3">
    <source>
        <dbReference type="EMBL" id="ONI10994.1"/>
    </source>
</evidence>
<dbReference type="Pfam" id="PF04969">
    <property type="entry name" value="CS"/>
    <property type="match status" value="1"/>
</dbReference>
<dbReference type="InterPro" id="IPR037893">
    <property type="entry name" value="CS_CacyBP"/>
</dbReference>
<accession>A0A251PHE2</accession>
<dbReference type="PROSITE" id="PS51048">
    <property type="entry name" value="SGS"/>
    <property type="match status" value="1"/>
</dbReference>
<dbReference type="GO" id="GO:0031625">
    <property type="term" value="F:ubiquitin protein ligase binding"/>
    <property type="evidence" value="ECO:0007669"/>
    <property type="project" value="InterPro"/>
</dbReference>
<protein>
    <recommendedName>
        <fullName evidence="5">Calcyclin-binding protein</fullName>
    </recommendedName>
</protein>